<proteinExistence type="predicted"/>
<feature type="domain" description="Phosphatidic acid phosphatase type 2/haloperoxidase" evidence="8">
    <location>
        <begin position="1"/>
        <end position="105"/>
    </location>
</feature>
<dbReference type="OrthoDB" id="301434at2759"/>
<evidence type="ECO:0000259" key="8">
    <source>
        <dbReference type="SMART" id="SM00014"/>
    </source>
</evidence>
<accession>A0A8J2KA22</accession>
<keyword evidence="10" id="KW-1185">Reference proteome</keyword>
<evidence type="ECO:0000256" key="5">
    <source>
        <dbReference type="ARBA" id="ARBA00022989"/>
    </source>
</evidence>
<evidence type="ECO:0000256" key="3">
    <source>
        <dbReference type="ARBA" id="ARBA00022801"/>
    </source>
</evidence>
<feature type="transmembrane region" description="Helical" evidence="7">
    <location>
        <begin position="189"/>
        <end position="209"/>
    </location>
</feature>
<feature type="transmembrane region" description="Helical" evidence="7">
    <location>
        <begin position="88"/>
        <end position="108"/>
    </location>
</feature>
<reference evidence="9" key="1">
    <citation type="submission" date="2021-06" db="EMBL/GenBank/DDBJ databases">
        <authorList>
            <person name="Hodson N. C."/>
            <person name="Mongue J. A."/>
            <person name="Jaron S. K."/>
        </authorList>
    </citation>
    <scope>NUCLEOTIDE SEQUENCE</scope>
</reference>
<feature type="transmembrane region" description="Helical" evidence="7">
    <location>
        <begin position="59"/>
        <end position="76"/>
    </location>
</feature>
<evidence type="ECO:0000256" key="1">
    <source>
        <dbReference type="ARBA" id="ARBA00004477"/>
    </source>
</evidence>
<protein>
    <recommendedName>
        <fullName evidence="8">Phosphatidic acid phosphatase type 2/haloperoxidase domain-containing protein</fullName>
    </recommendedName>
</protein>
<evidence type="ECO:0000256" key="6">
    <source>
        <dbReference type="ARBA" id="ARBA00023136"/>
    </source>
</evidence>
<evidence type="ECO:0000256" key="2">
    <source>
        <dbReference type="ARBA" id="ARBA00022692"/>
    </source>
</evidence>
<dbReference type="GO" id="GO:0006670">
    <property type="term" value="P:sphingosine metabolic process"/>
    <property type="evidence" value="ECO:0007669"/>
    <property type="project" value="TreeGrafter"/>
</dbReference>
<evidence type="ECO:0000256" key="7">
    <source>
        <dbReference type="SAM" id="Phobius"/>
    </source>
</evidence>
<keyword evidence="5 7" id="KW-1133">Transmembrane helix</keyword>
<dbReference type="SMART" id="SM00014">
    <property type="entry name" value="acidPPc"/>
    <property type="match status" value="1"/>
</dbReference>
<dbReference type="PANTHER" id="PTHR14969">
    <property type="entry name" value="SPHINGOSINE-1-PHOSPHATE PHOSPHOHYDROLASE"/>
    <property type="match status" value="1"/>
</dbReference>
<gene>
    <name evidence="9" type="ORF">AFUS01_LOCUS19939</name>
</gene>
<organism evidence="9 10">
    <name type="scientific">Allacma fusca</name>
    <dbReference type="NCBI Taxonomy" id="39272"/>
    <lineage>
        <taxon>Eukaryota</taxon>
        <taxon>Metazoa</taxon>
        <taxon>Ecdysozoa</taxon>
        <taxon>Arthropoda</taxon>
        <taxon>Hexapoda</taxon>
        <taxon>Collembola</taxon>
        <taxon>Symphypleona</taxon>
        <taxon>Sminthuridae</taxon>
        <taxon>Allacma</taxon>
    </lineage>
</organism>
<keyword evidence="4" id="KW-0256">Endoplasmic reticulum</keyword>
<dbReference type="GO" id="GO:0005789">
    <property type="term" value="C:endoplasmic reticulum membrane"/>
    <property type="evidence" value="ECO:0007669"/>
    <property type="project" value="UniProtKB-SubCell"/>
</dbReference>
<comment type="subcellular location">
    <subcellularLocation>
        <location evidence="1">Endoplasmic reticulum membrane</location>
        <topology evidence="1">Multi-pass membrane protein</topology>
    </subcellularLocation>
</comment>
<comment type="caution">
    <text evidence="9">The sequence shown here is derived from an EMBL/GenBank/DDBJ whole genome shotgun (WGS) entry which is preliminary data.</text>
</comment>
<dbReference type="GO" id="GO:0042392">
    <property type="term" value="F:sphingosine-1-phosphate phosphatase activity"/>
    <property type="evidence" value="ECO:0007669"/>
    <property type="project" value="TreeGrafter"/>
</dbReference>
<sequence>MYIGQGLKDIICWPRPASPPVIRLEKKWELEYGMPSTHAMTGAAVPFSILIFTSCRYEYPFLLGVFFSLLWCALVCSSRIYLGMHSVLDVVAGLSLVALLFLWVIPVVDWLDPIILTDEFGALYMLSGAILLALCSPGGDRWTPARGDTVVILGSAVGLITGAWMNYQLGIISSNGPAIDMPFPVMWPSYKMLGLSLLRLVIGLCIVLITRQIAKSTTKTFFAGLVQSKNISCVSNPTSREIFVELSNKFVTYLIVGFNIVFLAPRSTDTPGLYRRIPPVI</sequence>
<dbReference type="AlphaFoldDB" id="A0A8J2KA22"/>
<dbReference type="Proteomes" id="UP000708208">
    <property type="component" value="Unassembled WGS sequence"/>
</dbReference>
<name>A0A8J2KA22_9HEXA</name>
<dbReference type="EMBL" id="CAJVCH010210512">
    <property type="protein sequence ID" value="CAG7731341.1"/>
    <property type="molecule type" value="Genomic_DNA"/>
</dbReference>
<evidence type="ECO:0000313" key="10">
    <source>
        <dbReference type="Proteomes" id="UP000708208"/>
    </source>
</evidence>
<evidence type="ECO:0000313" key="9">
    <source>
        <dbReference type="EMBL" id="CAG7731341.1"/>
    </source>
</evidence>
<feature type="transmembrane region" description="Helical" evidence="7">
    <location>
        <begin position="150"/>
        <end position="169"/>
    </location>
</feature>
<dbReference type="Pfam" id="PF01569">
    <property type="entry name" value="PAP2"/>
    <property type="match status" value="1"/>
</dbReference>
<dbReference type="PANTHER" id="PTHR14969:SF28">
    <property type="entry name" value="DIHYDROSPHINGOSINE 1-PHOSPHATE PHOSPHATASE LCB3-RELATED"/>
    <property type="match status" value="1"/>
</dbReference>
<keyword evidence="2 7" id="KW-0812">Transmembrane</keyword>
<keyword evidence="3" id="KW-0378">Hydrolase</keyword>
<feature type="transmembrane region" description="Helical" evidence="7">
    <location>
        <begin position="120"/>
        <end position="138"/>
    </location>
</feature>
<evidence type="ECO:0000256" key="4">
    <source>
        <dbReference type="ARBA" id="ARBA00022824"/>
    </source>
</evidence>
<dbReference type="InterPro" id="IPR000326">
    <property type="entry name" value="PAP2/HPO"/>
</dbReference>
<keyword evidence="6 7" id="KW-0472">Membrane</keyword>